<evidence type="ECO:0000313" key="3">
    <source>
        <dbReference type="Proteomes" id="UP001244341"/>
    </source>
</evidence>
<protein>
    <submittedName>
        <fullName evidence="2">Uncharacterized protein</fullName>
    </submittedName>
</protein>
<feature type="compositionally biased region" description="Low complexity" evidence="1">
    <location>
        <begin position="246"/>
        <end position="270"/>
    </location>
</feature>
<dbReference type="Proteomes" id="UP001244341">
    <property type="component" value="Chromosome 2b"/>
</dbReference>
<gene>
    <name evidence="2" type="ORF">OEZ85_011097</name>
</gene>
<organism evidence="2 3">
    <name type="scientific">Tetradesmus obliquus</name>
    <name type="common">Green alga</name>
    <name type="synonym">Acutodesmus obliquus</name>
    <dbReference type="NCBI Taxonomy" id="3088"/>
    <lineage>
        <taxon>Eukaryota</taxon>
        <taxon>Viridiplantae</taxon>
        <taxon>Chlorophyta</taxon>
        <taxon>core chlorophytes</taxon>
        <taxon>Chlorophyceae</taxon>
        <taxon>CS clade</taxon>
        <taxon>Sphaeropleales</taxon>
        <taxon>Scenedesmaceae</taxon>
        <taxon>Tetradesmus</taxon>
    </lineage>
</organism>
<name>A0ABY8TPK6_TETOB</name>
<dbReference type="EMBL" id="CP126209">
    <property type="protein sequence ID" value="WIA10932.1"/>
    <property type="molecule type" value="Genomic_DNA"/>
</dbReference>
<feature type="region of interest" description="Disordered" evidence="1">
    <location>
        <begin position="227"/>
        <end position="273"/>
    </location>
</feature>
<sequence length="413" mass="44108">MRGAKPSSGLVHLHKSFVELHFSSRPLPQNVSVVACVDGKALDTVLPGQVYATNGQDHWLLGLQFIFKAYKEPVITHVDKTADSTVTVAIATQGLQDKYCSAEPARRAELQRAMEAAALKFAQTAVMRKEGRLQISGPNINIPKKQLRAQWPAILQRLAPQDVTAHIFVDSADSYIACAAKIILTKAKAEPVFYLSGLSQLLKSFSGSFVTLELLPEQQVVRLNIDTGQGSSRPASMSTNTAAAPQQDQSNEWQQQQQQQQHPSSCASAPARPPWEVTALARQGSKGREVQLESWQALVQVMNLLGAGSAARLALTRSLRGMSPQDREWLLSITYPHLQDSCRRRALPEVRLILNEVAGMECFQPAAAAAAAAAAGLGAGVNAEMAGLCQPGFNAAGGVAVGAEAMSAAAADG</sequence>
<reference evidence="2 3" key="1">
    <citation type="submission" date="2023-05" db="EMBL/GenBank/DDBJ databases">
        <title>A 100% complete, gapless, phased diploid assembly of the Scenedesmus obliquus UTEX 3031 genome.</title>
        <authorList>
            <person name="Biondi T.C."/>
            <person name="Hanschen E.R."/>
            <person name="Kwon T."/>
            <person name="Eng W."/>
            <person name="Kruse C.P.S."/>
            <person name="Koehler S.I."/>
            <person name="Kunde Y."/>
            <person name="Gleasner C.D."/>
            <person name="You Mak K.T."/>
            <person name="Polle J."/>
            <person name="Hovde B.T."/>
            <person name="Starkenburg S.R."/>
        </authorList>
    </citation>
    <scope>NUCLEOTIDE SEQUENCE [LARGE SCALE GENOMIC DNA]</scope>
    <source>
        <strain evidence="2 3">DOE0152z</strain>
    </source>
</reference>
<keyword evidence="3" id="KW-1185">Reference proteome</keyword>
<evidence type="ECO:0000256" key="1">
    <source>
        <dbReference type="SAM" id="MobiDB-lite"/>
    </source>
</evidence>
<proteinExistence type="predicted"/>
<evidence type="ECO:0000313" key="2">
    <source>
        <dbReference type="EMBL" id="WIA10932.1"/>
    </source>
</evidence>
<accession>A0ABY8TPK6</accession>
<feature type="compositionally biased region" description="Polar residues" evidence="1">
    <location>
        <begin position="227"/>
        <end position="244"/>
    </location>
</feature>